<dbReference type="PATRIC" id="fig|453.4.peg.2846"/>
<evidence type="ECO:0000313" key="5">
    <source>
        <dbReference type="Proteomes" id="UP000251942"/>
    </source>
</evidence>
<reference evidence="3 5" key="2">
    <citation type="submission" date="2018-06" db="EMBL/GenBank/DDBJ databases">
        <authorList>
            <consortium name="Pathogen Informatics"/>
            <person name="Doyle S."/>
        </authorList>
    </citation>
    <scope>NUCLEOTIDE SEQUENCE [LARGE SCALE GENOMIC DNA]</scope>
    <source>
        <strain evidence="3 5">NCTC12022</strain>
    </source>
</reference>
<dbReference type="EMBL" id="LNYB01000085">
    <property type="protein sequence ID" value="KTC94932.1"/>
    <property type="molecule type" value="Genomic_DNA"/>
</dbReference>
<dbReference type="Proteomes" id="UP000251942">
    <property type="component" value="Unassembled WGS sequence"/>
</dbReference>
<dbReference type="InterPro" id="IPR049809">
    <property type="entry name" value="YehF/YfeS-like_WGR"/>
</dbReference>
<organism evidence="2 4">
    <name type="scientific">Legionella feeleii</name>
    <dbReference type="NCBI Taxonomy" id="453"/>
    <lineage>
        <taxon>Bacteria</taxon>
        <taxon>Pseudomonadati</taxon>
        <taxon>Pseudomonadota</taxon>
        <taxon>Gammaproteobacteria</taxon>
        <taxon>Legionellales</taxon>
        <taxon>Legionellaceae</taxon>
        <taxon>Legionella</taxon>
    </lineage>
</organism>
<gene>
    <name evidence="2" type="ORF">Lfee_2596</name>
    <name evidence="3" type="ORF">NCTC12022_00820</name>
</gene>
<dbReference type="AlphaFoldDB" id="A0A0W0TH50"/>
<name>A0A0W0TH50_9GAMM</name>
<dbReference type="OrthoDB" id="5649668at2"/>
<evidence type="ECO:0000313" key="2">
    <source>
        <dbReference type="EMBL" id="KTC94932.1"/>
    </source>
</evidence>
<evidence type="ECO:0000259" key="1">
    <source>
        <dbReference type="Pfam" id="PF05406"/>
    </source>
</evidence>
<dbReference type="Proteomes" id="UP000054698">
    <property type="component" value="Unassembled WGS sequence"/>
</dbReference>
<dbReference type="EMBL" id="UASS01000006">
    <property type="protein sequence ID" value="SPX60104.1"/>
    <property type="molecule type" value="Genomic_DNA"/>
</dbReference>
<dbReference type="SUPFAM" id="SSF142921">
    <property type="entry name" value="WGR domain-like"/>
    <property type="match status" value="1"/>
</dbReference>
<sequence length="154" mass="18198">MTPWIITLPWVHCLNFQLAECYHAARFEKATRYYTIRLEKDLLGDWTLCVTNGRIKSKLGQSRLIAFESFSDAYQHFCLMAKERNQRDYHLVSYHTEDVLFQTILLWECSIEIPVVMQKRKTRKGQKKAVLPQKPTLATRSQLQNSQQMSLNWS</sequence>
<evidence type="ECO:0000313" key="3">
    <source>
        <dbReference type="EMBL" id="SPX60104.1"/>
    </source>
</evidence>
<proteinExistence type="predicted"/>
<dbReference type="RefSeq" id="WP_082646657.1">
    <property type="nucleotide sequence ID" value="NZ_LNYB01000085.1"/>
</dbReference>
<keyword evidence="4" id="KW-1185">Reference proteome</keyword>
<dbReference type="STRING" id="453.Lfee_2596"/>
<evidence type="ECO:0000313" key="4">
    <source>
        <dbReference type="Proteomes" id="UP000054698"/>
    </source>
</evidence>
<dbReference type="InterPro" id="IPR008893">
    <property type="entry name" value="WGR_domain"/>
</dbReference>
<dbReference type="CDD" id="cd07996">
    <property type="entry name" value="WGR_MMR_like"/>
    <property type="match status" value="1"/>
</dbReference>
<feature type="domain" description="WGR" evidence="1">
    <location>
        <begin position="29"/>
        <end position="90"/>
    </location>
</feature>
<accession>A0A0W0TH50</accession>
<dbReference type="InterPro" id="IPR036930">
    <property type="entry name" value="WGR_dom_sf"/>
</dbReference>
<reference evidence="2 4" key="1">
    <citation type="submission" date="2015-11" db="EMBL/GenBank/DDBJ databases">
        <title>Genomic analysis of 38 Legionella species identifies large and diverse effector repertoires.</title>
        <authorList>
            <person name="Burstein D."/>
            <person name="Amaro F."/>
            <person name="Zusman T."/>
            <person name="Lifshitz Z."/>
            <person name="Cohen O."/>
            <person name="Gilbert J.A."/>
            <person name="Pupko T."/>
            <person name="Shuman H.A."/>
            <person name="Segal G."/>
        </authorList>
    </citation>
    <scope>NUCLEOTIDE SEQUENCE [LARGE SCALE GENOMIC DNA]</scope>
    <source>
        <strain evidence="2 4">WO-44C</strain>
    </source>
</reference>
<protein>
    <submittedName>
        <fullName evidence="2 3">WGR domain</fullName>
    </submittedName>
</protein>
<dbReference type="Pfam" id="PF05406">
    <property type="entry name" value="WGR"/>
    <property type="match status" value="1"/>
</dbReference>